<dbReference type="AlphaFoldDB" id="A0A8J3ZUK8"/>
<organism evidence="2 3">
    <name type="scientific">Virgisporangium ochraceum</name>
    <dbReference type="NCBI Taxonomy" id="65505"/>
    <lineage>
        <taxon>Bacteria</taxon>
        <taxon>Bacillati</taxon>
        <taxon>Actinomycetota</taxon>
        <taxon>Actinomycetes</taxon>
        <taxon>Micromonosporales</taxon>
        <taxon>Micromonosporaceae</taxon>
        <taxon>Virgisporangium</taxon>
    </lineage>
</organism>
<evidence type="ECO:0000313" key="2">
    <source>
        <dbReference type="EMBL" id="GIJ69262.1"/>
    </source>
</evidence>
<comment type="caution">
    <text evidence="2">The sequence shown here is derived from an EMBL/GenBank/DDBJ whole genome shotgun (WGS) entry which is preliminary data.</text>
</comment>
<dbReference type="EMBL" id="BOPH01000059">
    <property type="protein sequence ID" value="GIJ69262.1"/>
    <property type="molecule type" value="Genomic_DNA"/>
</dbReference>
<keyword evidence="3" id="KW-1185">Reference proteome</keyword>
<proteinExistence type="predicted"/>
<accession>A0A8J3ZUK8</accession>
<feature type="transmembrane region" description="Helical" evidence="1">
    <location>
        <begin position="43"/>
        <end position="62"/>
    </location>
</feature>
<reference evidence="2" key="1">
    <citation type="submission" date="2021-01" db="EMBL/GenBank/DDBJ databases">
        <title>Whole genome shotgun sequence of Virgisporangium ochraceum NBRC 16418.</title>
        <authorList>
            <person name="Komaki H."/>
            <person name="Tamura T."/>
        </authorList>
    </citation>
    <scope>NUCLEOTIDE SEQUENCE</scope>
    <source>
        <strain evidence="2">NBRC 16418</strain>
    </source>
</reference>
<evidence type="ECO:0000313" key="3">
    <source>
        <dbReference type="Proteomes" id="UP000635606"/>
    </source>
</evidence>
<dbReference type="RefSeq" id="WP_203929188.1">
    <property type="nucleotide sequence ID" value="NZ_BOPH01000059.1"/>
</dbReference>
<evidence type="ECO:0000256" key="1">
    <source>
        <dbReference type="SAM" id="Phobius"/>
    </source>
</evidence>
<keyword evidence="1" id="KW-1133">Transmembrane helix</keyword>
<dbReference type="InterPro" id="IPR006311">
    <property type="entry name" value="TAT_signal"/>
</dbReference>
<protein>
    <submittedName>
        <fullName evidence="2">Uncharacterized protein</fullName>
    </submittedName>
</protein>
<sequence>MNDTIEDEVRTAFARIAEPVVPGPDPWGRLLARRSRRRWRRGFAAAATATALAAGGGALALAPTGGPSPAPDVDVQAHHVKARMTEWTRRLIEGPTRGNLAGDRAAVEEFTEAMSTEFEGAVDPAQDRTKLLVLADVAGARVAVAARYNDGYASILLSRTPLAPRRDGPDGPGSLGGMAGGLTPFFHYSGGVHQSQTVVENVATVVLAPAGCTVESSDEVVLADDGTTRRSWTLHGDHLIEEGERSRSTWWRVTCDGQVRYEGTPTLAWSPDKVEPEPVRPARGSAEPVLVGAALDAWRNSTRHLGGTTPSVLWAGPSGEGRSTVVVAGPGRDGRTLVTALTGPPPDFAGPGLDQDVRPVWPVAGVYYAGREPYTGEPTGDSGSTLVIPATFGTATAASADLVAVRLPANRDLPTLGDRILVVAPPAAMELRYGGRTVRLTDGVGVLTLSVPSGDVTLTAVDATGAVLATARYREPDTNGQIFGERVIDDWDR</sequence>
<name>A0A8J3ZUK8_9ACTN</name>
<dbReference type="Proteomes" id="UP000635606">
    <property type="component" value="Unassembled WGS sequence"/>
</dbReference>
<gene>
    <name evidence="2" type="ORF">Voc01_041790</name>
</gene>
<keyword evidence="1" id="KW-0472">Membrane</keyword>
<keyword evidence="1" id="KW-0812">Transmembrane</keyword>
<dbReference type="PROSITE" id="PS51318">
    <property type="entry name" value="TAT"/>
    <property type="match status" value="1"/>
</dbReference>